<keyword evidence="3" id="KW-1185">Reference proteome</keyword>
<comment type="caution">
    <text evidence="2">The sequence shown here is derived from an EMBL/GenBank/DDBJ whole genome shotgun (WGS) entry which is preliminary data.</text>
</comment>
<dbReference type="Proteomes" id="UP001066276">
    <property type="component" value="Chromosome 11"/>
</dbReference>
<organism evidence="2 3">
    <name type="scientific">Pleurodeles waltl</name>
    <name type="common">Iberian ribbed newt</name>
    <dbReference type="NCBI Taxonomy" id="8319"/>
    <lineage>
        <taxon>Eukaryota</taxon>
        <taxon>Metazoa</taxon>
        <taxon>Chordata</taxon>
        <taxon>Craniata</taxon>
        <taxon>Vertebrata</taxon>
        <taxon>Euteleostomi</taxon>
        <taxon>Amphibia</taxon>
        <taxon>Batrachia</taxon>
        <taxon>Caudata</taxon>
        <taxon>Salamandroidea</taxon>
        <taxon>Salamandridae</taxon>
        <taxon>Pleurodelinae</taxon>
        <taxon>Pleurodeles</taxon>
    </lineage>
</organism>
<name>A0AAV7LE35_PLEWA</name>
<evidence type="ECO:0000313" key="3">
    <source>
        <dbReference type="Proteomes" id="UP001066276"/>
    </source>
</evidence>
<sequence length="215" mass="23233">MAADIASIVANKAFHESPEVDGATFALAPVVWSGNLGTTDSGCLETWELDVPCLVHLRDVALTVSFVSGIVVHLQYLYLECAFVVCRNCSGRGPDTESALQDRRDRGLLRGLHFGPPAYRRSRTSGPLRPRSCMILLALMCGIFIAAPPRPRFAASFTLLLLAALFYSLKALGGGDKCLHDGSPTLRFTLPPPPPHVRTVIQVLSRPTGLAQYCS</sequence>
<dbReference type="AlphaFoldDB" id="A0AAV7LE35"/>
<proteinExistence type="predicted"/>
<keyword evidence="1" id="KW-0812">Transmembrane</keyword>
<protein>
    <submittedName>
        <fullName evidence="2">Uncharacterized protein</fullName>
    </submittedName>
</protein>
<accession>A0AAV7LE35</accession>
<keyword evidence="1" id="KW-0472">Membrane</keyword>
<evidence type="ECO:0000313" key="2">
    <source>
        <dbReference type="EMBL" id="KAJ1088705.1"/>
    </source>
</evidence>
<dbReference type="EMBL" id="JANPWB010000015">
    <property type="protein sequence ID" value="KAJ1088705.1"/>
    <property type="molecule type" value="Genomic_DNA"/>
</dbReference>
<reference evidence="2" key="1">
    <citation type="journal article" date="2022" name="bioRxiv">
        <title>Sequencing and chromosome-scale assembly of the giantPleurodeles waltlgenome.</title>
        <authorList>
            <person name="Brown T."/>
            <person name="Elewa A."/>
            <person name="Iarovenko S."/>
            <person name="Subramanian E."/>
            <person name="Araus A.J."/>
            <person name="Petzold A."/>
            <person name="Susuki M."/>
            <person name="Suzuki K.-i.T."/>
            <person name="Hayashi T."/>
            <person name="Toyoda A."/>
            <person name="Oliveira C."/>
            <person name="Osipova E."/>
            <person name="Leigh N.D."/>
            <person name="Simon A."/>
            <person name="Yun M.H."/>
        </authorList>
    </citation>
    <scope>NUCLEOTIDE SEQUENCE</scope>
    <source>
        <strain evidence="2">20211129_DDA</strain>
        <tissue evidence="2">Liver</tissue>
    </source>
</reference>
<gene>
    <name evidence="2" type="ORF">NDU88_001861</name>
</gene>
<evidence type="ECO:0000256" key="1">
    <source>
        <dbReference type="SAM" id="Phobius"/>
    </source>
</evidence>
<feature type="transmembrane region" description="Helical" evidence="1">
    <location>
        <begin position="128"/>
        <end position="147"/>
    </location>
</feature>
<feature type="transmembrane region" description="Helical" evidence="1">
    <location>
        <begin position="153"/>
        <end position="169"/>
    </location>
</feature>
<keyword evidence="1" id="KW-1133">Transmembrane helix</keyword>